<sequence>MIIFFFPFLMDENDLFLESEVEFQNKKGNKCYGIRASDKTPLHFLKNQDTLYVVAHGNTSVIGTGSKTGPTLTPRQLAILLLERRLPKNFVDIRILSCHSGIHSKTPAFAQQLKEIMVDYGYKSLIVTGYLGEIDISRDWRLRNIDTIDFYATHKKGIIPHESYLNEQKKILCNSELKFSLSDFKKKF</sequence>
<dbReference type="Proteomes" id="UP001211064">
    <property type="component" value="Unassembled WGS sequence"/>
</dbReference>
<dbReference type="AlphaFoldDB" id="A0AAW5Z835"/>
<protein>
    <submittedName>
        <fullName evidence="1">Uncharacterized protein</fullName>
    </submittedName>
</protein>
<name>A0AAW5Z835_ECOLX</name>
<dbReference type="EMBL" id="JANWOR010000359">
    <property type="protein sequence ID" value="MDA4178372.1"/>
    <property type="molecule type" value="Genomic_DNA"/>
</dbReference>
<gene>
    <name evidence="1" type="ORF">NY836_13350</name>
</gene>
<accession>A0AAW5Z835</accession>
<proteinExistence type="predicted"/>
<comment type="caution">
    <text evidence="1">The sequence shown here is derived from an EMBL/GenBank/DDBJ whole genome shotgun (WGS) entry which is preliminary data.</text>
</comment>
<evidence type="ECO:0000313" key="1">
    <source>
        <dbReference type="EMBL" id="MDA4178372.1"/>
    </source>
</evidence>
<evidence type="ECO:0000313" key="2">
    <source>
        <dbReference type="Proteomes" id="UP001211064"/>
    </source>
</evidence>
<dbReference type="RefSeq" id="WP_241345013.1">
    <property type="nucleotide sequence ID" value="NZ_AP022288.1"/>
</dbReference>
<organism evidence="1 2">
    <name type="scientific">Escherichia coli</name>
    <dbReference type="NCBI Taxonomy" id="562"/>
    <lineage>
        <taxon>Bacteria</taxon>
        <taxon>Pseudomonadati</taxon>
        <taxon>Pseudomonadota</taxon>
        <taxon>Gammaproteobacteria</taxon>
        <taxon>Enterobacterales</taxon>
        <taxon>Enterobacteriaceae</taxon>
        <taxon>Escherichia</taxon>
    </lineage>
</organism>
<reference evidence="1" key="1">
    <citation type="submission" date="2022-08" db="EMBL/GenBank/DDBJ databases">
        <title>Genome sequencing of human pathogens.</title>
        <authorList>
            <person name="Cao X."/>
        </authorList>
    </citation>
    <scope>NUCLEOTIDE SEQUENCE</scope>
    <source>
        <strain evidence="1">EC16126</strain>
    </source>
</reference>